<evidence type="ECO:0000259" key="8">
    <source>
        <dbReference type="PROSITE" id="PS50885"/>
    </source>
</evidence>
<dbReference type="SUPFAM" id="SSF58104">
    <property type="entry name" value="Methyl-accepting chemotaxis protein (MCP) signaling domain"/>
    <property type="match status" value="1"/>
</dbReference>
<feature type="domain" description="Methyl-accepting transducer" evidence="7">
    <location>
        <begin position="497"/>
        <end position="733"/>
    </location>
</feature>
<dbReference type="Pfam" id="PF00672">
    <property type="entry name" value="HAMP"/>
    <property type="match status" value="1"/>
</dbReference>
<feature type="region of interest" description="Disordered" evidence="5">
    <location>
        <begin position="1"/>
        <end position="47"/>
    </location>
</feature>
<organism evidence="9 10">
    <name type="scientific">Halovenus rubra</name>
    <dbReference type="NCBI Taxonomy" id="869890"/>
    <lineage>
        <taxon>Archaea</taxon>
        <taxon>Methanobacteriati</taxon>
        <taxon>Methanobacteriota</taxon>
        <taxon>Stenosarchaea group</taxon>
        <taxon>Halobacteria</taxon>
        <taxon>Halobacteriales</taxon>
        <taxon>Haloarculaceae</taxon>
        <taxon>Halovenus</taxon>
    </lineage>
</organism>
<dbReference type="SUPFAM" id="SSF158472">
    <property type="entry name" value="HAMP domain-like"/>
    <property type="match status" value="1"/>
</dbReference>
<gene>
    <name evidence="9" type="ORF">ACFQJ7_13525</name>
</gene>
<dbReference type="GO" id="GO:0007165">
    <property type="term" value="P:signal transduction"/>
    <property type="evidence" value="ECO:0007669"/>
    <property type="project" value="UniProtKB-KW"/>
</dbReference>
<dbReference type="EMBL" id="JBHSZQ010000047">
    <property type="protein sequence ID" value="MFC7127030.1"/>
    <property type="molecule type" value="Genomic_DNA"/>
</dbReference>
<comment type="similarity">
    <text evidence="2">Belongs to the methyl-accepting chemotaxis (MCP) protein family.</text>
</comment>
<feature type="compositionally biased region" description="Basic and acidic residues" evidence="5">
    <location>
        <begin position="400"/>
        <end position="410"/>
    </location>
</feature>
<name>A0ABD5XCV6_9EURY</name>
<dbReference type="PRINTS" id="PR00260">
    <property type="entry name" value="CHEMTRNSDUCR"/>
</dbReference>
<keyword evidence="4" id="KW-0175">Coiled coil</keyword>
<dbReference type="Gene3D" id="1.10.287.950">
    <property type="entry name" value="Methyl-accepting chemotaxis protein"/>
    <property type="match status" value="1"/>
</dbReference>
<keyword evidence="6" id="KW-1133">Transmembrane helix</keyword>
<evidence type="ECO:0000256" key="2">
    <source>
        <dbReference type="ARBA" id="ARBA00029447"/>
    </source>
</evidence>
<feature type="transmembrane region" description="Helical" evidence="6">
    <location>
        <begin position="318"/>
        <end position="340"/>
    </location>
</feature>
<evidence type="ECO:0000313" key="9">
    <source>
        <dbReference type="EMBL" id="MFC7127030.1"/>
    </source>
</evidence>
<proteinExistence type="inferred from homology"/>
<dbReference type="InterPro" id="IPR004089">
    <property type="entry name" value="MCPsignal_dom"/>
</dbReference>
<comment type="caution">
    <text evidence="9">The sequence shown here is derived from an EMBL/GenBank/DDBJ whole genome shotgun (WGS) entry which is preliminary data.</text>
</comment>
<evidence type="ECO:0000256" key="1">
    <source>
        <dbReference type="ARBA" id="ARBA00023224"/>
    </source>
</evidence>
<feature type="domain" description="HAMP" evidence="8">
    <location>
        <begin position="338"/>
        <end position="390"/>
    </location>
</feature>
<dbReference type="Gene3D" id="6.10.250.1910">
    <property type="match status" value="1"/>
</dbReference>
<evidence type="ECO:0000256" key="4">
    <source>
        <dbReference type="SAM" id="Coils"/>
    </source>
</evidence>
<dbReference type="PANTHER" id="PTHR32089">
    <property type="entry name" value="METHYL-ACCEPTING CHEMOTAXIS PROTEIN MCPB"/>
    <property type="match status" value="1"/>
</dbReference>
<dbReference type="PROSITE" id="PS50111">
    <property type="entry name" value="CHEMOTAXIS_TRANSDUC_2"/>
    <property type="match status" value="1"/>
</dbReference>
<dbReference type="PANTHER" id="PTHR32089:SF112">
    <property type="entry name" value="LYSOZYME-LIKE PROTEIN-RELATED"/>
    <property type="match status" value="1"/>
</dbReference>
<evidence type="ECO:0000256" key="3">
    <source>
        <dbReference type="PROSITE-ProRule" id="PRU00284"/>
    </source>
</evidence>
<dbReference type="AlphaFoldDB" id="A0ABD5XCV6"/>
<evidence type="ECO:0000259" key="7">
    <source>
        <dbReference type="PROSITE" id="PS50111"/>
    </source>
</evidence>
<feature type="region of interest" description="Disordered" evidence="5">
    <location>
        <begin position="394"/>
        <end position="424"/>
    </location>
</feature>
<protein>
    <submittedName>
        <fullName evidence="9">Methyl-accepting chemotaxis protein</fullName>
    </submittedName>
</protein>
<feature type="compositionally biased region" description="Basic and acidic residues" evidence="5">
    <location>
        <begin position="14"/>
        <end position="45"/>
    </location>
</feature>
<keyword evidence="6" id="KW-0812">Transmembrane</keyword>
<dbReference type="Proteomes" id="UP001596414">
    <property type="component" value="Unassembled WGS sequence"/>
</dbReference>
<dbReference type="CDD" id="cd06225">
    <property type="entry name" value="HAMP"/>
    <property type="match status" value="1"/>
</dbReference>
<dbReference type="Pfam" id="PF00015">
    <property type="entry name" value="MCPsignal"/>
    <property type="match status" value="1"/>
</dbReference>
<keyword evidence="6" id="KW-0472">Membrane</keyword>
<dbReference type="RefSeq" id="WP_267637119.1">
    <property type="nucleotide sequence ID" value="NZ_JAODIY010000009.1"/>
</dbReference>
<feature type="transmembrane region" description="Helical" evidence="6">
    <location>
        <begin position="62"/>
        <end position="86"/>
    </location>
</feature>
<feature type="region of interest" description="Disordered" evidence="5">
    <location>
        <begin position="789"/>
        <end position="831"/>
    </location>
</feature>
<dbReference type="CDD" id="cd11386">
    <property type="entry name" value="MCP_signal"/>
    <property type="match status" value="1"/>
</dbReference>
<sequence length="831" mass="89726">MPLRCDGGQSTPPNEDKSAQTDQERGRPLEDGDNGREEQKTKKQTEPGLIAKITPSVVQENLLAKVLLGMVFVVALGGLISAFFYLGISEDLDGQVDQQIEATVVHHDNSFSNWFDNRHDEFTNIRGELGTVSTVFERNDPSYVMTQLRSPVESSENIQAIHYISFDSGEVVGSTDEGFTNQNLYDLGFEQATLEQKQFVLPKGYTSSDGESVMALGWKVPLSNDVLLAEINPAESQPRIEQSIEDATTTVVGPEGDTLIGETYTGTLPTADNGTVTESNNGSMFAFRSLNANENLTVVNQTPQASAFALRDQVLQSFLATMLLTFGVLVGVTVVGGRLATKELERLVERAKSMGNGNLDVDLETTRRDEIGKLYTEFETMRVQLKQRISEAQTALEDAESARSDAETARSEAQTARQEAEEMNDHLEQTAQNYNEVMRACANGDFTRRMSTDSKSEAMVHVAEEFNQMIEQIEQTIVDVMTFAQAVAESSEDVVVGAHEIDDASTTVSDSTQQISAVTNNQTQSLEEISSEMSNLSASIEEAASSASGVANTAAEAVNRGEEGQQAAAGAIEEMDRIEGQAESTVDKIATLEEQMNSIGEIVAVITEIADQTNMLALNANIEAARAGDAGSGFAVVANEVKQLAEETQEAAAEIESIIEEAQTQTDETVSEVEETSQAVNRGVATVEEALTALEEIVESIEETNRGVQEISKATDEQADATQRVVSRVDDVSQLSEDAAGEAEHAAVSAQEQTASVSSIVDQSESLQERANALVDSLDKFDVQAKAQTTSTASTANHESEHTAQEWFGTAASEVTDENPTDDTHDHNDGE</sequence>
<dbReference type="SMART" id="SM00304">
    <property type="entry name" value="HAMP"/>
    <property type="match status" value="2"/>
</dbReference>
<keyword evidence="1 3" id="KW-0807">Transducer</keyword>
<feature type="coiled-coil region" evidence="4">
    <location>
        <begin position="638"/>
        <end position="704"/>
    </location>
</feature>
<feature type="domain" description="HAMP" evidence="8">
    <location>
        <begin position="436"/>
        <end position="478"/>
    </location>
</feature>
<evidence type="ECO:0000256" key="5">
    <source>
        <dbReference type="SAM" id="MobiDB-lite"/>
    </source>
</evidence>
<dbReference type="SMART" id="SM00283">
    <property type="entry name" value="MA"/>
    <property type="match status" value="1"/>
</dbReference>
<dbReference type="PROSITE" id="PS50885">
    <property type="entry name" value="HAMP"/>
    <property type="match status" value="2"/>
</dbReference>
<reference evidence="9 10" key="1">
    <citation type="journal article" date="2014" name="Int. J. Syst. Evol. Microbiol.">
        <title>Complete genome sequence of Corynebacterium casei LMG S-19264T (=DSM 44701T), isolated from a smear-ripened cheese.</title>
        <authorList>
            <consortium name="US DOE Joint Genome Institute (JGI-PGF)"/>
            <person name="Walter F."/>
            <person name="Albersmeier A."/>
            <person name="Kalinowski J."/>
            <person name="Ruckert C."/>
        </authorList>
    </citation>
    <scope>NUCLEOTIDE SEQUENCE [LARGE SCALE GENOMIC DNA]</scope>
    <source>
        <strain evidence="9 10">CGMCC 4.7215</strain>
    </source>
</reference>
<evidence type="ECO:0000256" key="6">
    <source>
        <dbReference type="SAM" id="Phobius"/>
    </source>
</evidence>
<dbReference type="InterPro" id="IPR003660">
    <property type="entry name" value="HAMP_dom"/>
</dbReference>
<evidence type="ECO:0000313" key="10">
    <source>
        <dbReference type="Proteomes" id="UP001596414"/>
    </source>
</evidence>
<dbReference type="InterPro" id="IPR004090">
    <property type="entry name" value="Chemotax_Me-accpt_rcpt"/>
</dbReference>
<feature type="compositionally biased region" description="Basic and acidic residues" evidence="5">
    <location>
        <begin position="822"/>
        <end position="831"/>
    </location>
</feature>
<accession>A0ABD5XCV6</accession>